<dbReference type="InterPro" id="IPR036890">
    <property type="entry name" value="HATPase_C_sf"/>
</dbReference>
<evidence type="ECO:0000256" key="1">
    <source>
        <dbReference type="ARBA" id="ARBA00022527"/>
    </source>
</evidence>
<dbReference type="RefSeq" id="WP_317208472.1">
    <property type="nucleotide sequence ID" value="NZ_JAKZGR010000010.1"/>
</dbReference>
<keyword evidence="4" id="KW-1185">Reference proteome</keyword>
<comment type="caution">
    <text evidence="3">The sequence shown here is derived from an EMBL/GenBank/DDBJ whole genome shotgun (WGS) entry which is preliminary data.</text>
</comment>
<dbReference type="Proteomes" id="UP001595766">
    <property type="component" value="Unassembled WGS sequence"/>
</dbReference>
<keyword evidence="3" id="KW-0547">Nucleotide-binding</keyword>
<keyword evidence="1" id="KW-0808">Transferase</keyword>
<keyword evidence="1" id="KW-0418">Kinase</keyword>
<reference evidence="4" key="1">
    <citation type="journal article" date="2019" name="Int. J. Syst. Evol. Microbiol.">
        <title>The Global Catalogue of Microorganisms (GCM) 10K type strain sequencing project: providing services to taxonomists for standard genome sequencing and annotation.</title>
        <authorList>
            <consortium name="The Broad Institute Genomics Platform"/>
            <consortium name="The Broad Institute Genome Sequencing Center for Infectious Disease"/>
            <person name="Wu L."/>
            <person name="Ma J."/>
        </authorList>
    </citation>
    <scope>NUCLEOTIDE SEQUENCE [LARGE SCALE GENOMIC DNA]</scope>
    <source>
        <strain evidence="4">CECT 8551</strain>
    </source>
</reference>
<keyword evidence="3" id="KW-0067">ATP-binding</keyword>
<keyword evidence="1" id="KW-0723">Serine/threonine-protein kinase</keyword>
<accession>A0ABV8EPK7</accession>
<evidence type="ECO:0000313" key="4">
    <source>
        <dbReference type="Proteomes" id="UP001595766"/>
    </source>
</evidence>
<dbReference type="PANTHER" id="PTHR35526">
    <property type="entry name" value="ANTI-SIGMA-F FACTOR RSBW-RELATED"/>
    <property type="match status" value="1"/>
</dbReference>
<dbReference type="InterPro" id="IPR003594">
    <property type="entry name" value="HATPase_dom"/>
</dbReference>
<sequence>MIMKHELKLYCDTTRLADLRKFLNDILQNTSLSDIEQHQVTLAVDEVCANLIIHSHGCNAKEFIKVEVEKENGILKIEIVDRGEGFNIIEYKEPEISHVKATKRKGGLGIILVKRIMDRIEFEKIGTQNTCRLFKILKSK</sequence>
<feature type="domain" description="Histidine kinase/HSP90-like ATPase" evidence="2">
    <location>
        <begin position="13"/>
        <end position="132"/>
    </location>
</feature>
<dbReference type="InterPro" id="IPR050267">
    <property type="entry name" value="Anti-sigma-factor_SerPK"/>
</dbReference>
<protein>
    <submittedName>
        <fullName evidence="3">ATP-binding protein</fullName>
    </submittedName>
</protein>
<dbReference type="Pfam" id="PF13581">
    <property type="entry name" value="HATPase_c_2"/>
    <property type="match status" value="1"/>
</dbReference>
<evidence type="ECO:0000313" key="3">
    <source>
        <dbReference type="EMBL" id="MFC3978241.1"/>
    </source>
</evidence>
<dbReference type="CDD" id="cd16936">
    <property type="entry name" value="HATPase_RsbW-like"/>
    <property type="match status" value="1"/>
</dbReference>
<dbReference type="EMBL" id="JBHSAV010000093">
    <property type="protein sequence ID" value="MFC3978241.1"/>
    <property type="molecule type" value="Genomic_DNA"/>
</dbReference>
<organism evidence="3 4">
    <name type="scientific">Belliella kenyensis</name>
    <dbReference type="NCBI Taxonomy" id="1472724"/>
    <lineage>
        <taxon>Bacteria</taxon>
        <taxon>Pseudomonadati</taxon>
        <taxon>Bacteroidota</taxon>
        <taxon>Cytophagia</taxon>
        <taxon>Cytophagales</taxon>
        <taxon>Cyclobacteriaceae</taxon>
        <taxon>Belliella</taxon>
    </lineage>
</organism>
<proteinExistence type="predicted"/>
<dbReference type="Gene3D" id="3.30.565.10">
    <property type="entry name" value="Histidine kinase-like ATPase, C-terminal domain"/>
    <property type="match status" value="1"/>
</dbReference>
<evidence type="ECO:0000259" key="2">
    <source>
        <dbReference type="Pfam" id="PF13581"/>
    </source>
</evidence>
<dbReference type="SUPFAM" id="SSF55874">
    <property type="entry name" value="ATPase domain of HSP90 chaperone/DNA topoisomerase II/histidine kinase"/>
    <property type="match status" value="1"/>
</dbReference>
<name>A0ABV8EPK7_9BACT</name>
<gene>
    <name evidence="3" type="ORF">ACFOUP_17790</name>
</gene>
<dbReference type="GO" id="GO:0005524">
    <property type="term" value="F:ATP binding"/>
    <property type="evidence" value="ECO:0007669"/>
    <property type="project" value="UniProtKB-KW"/>
</dbReference>